<dbReference type="Pfam" id="PF00651">
    <property type="entry name" value="BTB"/>
    <property type="match status" value="1"/>
</dbReference>
<dbReference type="PROSITE" id="PS50097">
    <property type="entry name" value="BTB"/>
    <property type="match status" value="1"/>
</dbReference>
<proteinExistence type="predicted"/>
<evidence type="ECO:0000313" key="2">
    <source>
        <dbReference type="Proteomes" id="UP000472372"/>
    </source>
</evidence>
<protein>
    <submittedName>
        <fullName evidence="1">BTB domain containing protein</fullName>
    </submittedName>
</protein>
<name>A0A6S6W1N7_9PLEO</name>
<accession>A0A6S6W1N7</accession>
<gene>
    <name evidence="1" type="ORF">PTTW11_05905</name>
</gene>
<organism evidence="1 2">
    <name type="scientific">Pyrenophora teres f. teres</name>
    <dbReference type="NCBI Taxonomy" id="97479"/>
    <lineage>
        <taxon>Eukaryota</taxon>
        <taxon>Fungi</taxon>
        <taxon>Dikarya</taxon>
        <taxon>Ascomycota</taxon>
        <taxon>Pezizomycotina</taxon>
        <taxon>Dothideomycetes</taxon>
        <taxon>Pleosporomycetidae</taxon>
        <taxon>Pleosporales</taxon>
        <taxon>Pleosporineae</taxon>
        <taxon>Pleosporaceae</taxon>
        <taxon>Pyrenophora</taxon>
    </lineage>
</organism>
<sequence>MATNTPKKAAIMSYSPSSFLTVRVGKKNPQEFLLHEGIICARSGFFHRAMNGNWAETDQRLVTLPEDDKKVVALYVNIIYTNNIIERSTFEQDCPTHQDQILTLTKLYIFAEKMMDKGAKNKTIETLLRVIKAHSNVKGNLPNGVAVEFMYANTLKGSCGRRLMVDLWYNSNADILADILAESEIICKDFFIDLIRASSLQRPVNQRNIALISKVDMYYEV</sequence>
<dbReference type="PANTHER" id="PTHR47843">
    <property type="entry name" value="BTB DOMAIN-CONTAINING PROTEIN-RELATED"/>
    <property type="match status" value="1"/>
</dbReference>
<dbReference type="InterPro" id="IPR000210">
    <property type="entry name" value="BTB/POZ_dom"/>
</dbReference>
<dbReference type="Gene3D" id="3.30.710.10">
    <property type="entry name" value="Potassium Channel Kv1.1, Chain A"/>
    <property type="match status" value="1"/>
</dbReference>
<dbReference type="CDD" id="cd18186">
    <property type="entry name" value="BTB_POZ_ZBTB_KLHL-like"/>
    <property type="match status" value="1"/>
</dbReference>
<dbReference type="Proteomes" id="UP000472372">
    <property type="component" value="Chromosome 5"/>
</dbReference>
<dbReference type="SUPFAM" id="SSF54695">
    <property type="entry name" value="POZ domain"/>
    <property type="match status" value="1"/>
</dbReference>
<evidence type="ECO:0000313" key="1">
    <source>
        <dbReference type="EMBL" id="CAE7175924.1"/>
    </source>
</evidence>
<dbReference type="InterPro" id="IPR011333">
    <property type="entry name" value="SKP1/BTB/POZ_sf"/>
</dbReference>
<dbReference type="PANTHER" id="PTHR47843:SF2">
    <property type="entry name" value="BTB DOMAIN-CONTAINING PROTEIN"/>
    <property type="match status" value="1"/>
</dbReference>
<dbReference type="EMBL" id="HG992981">
    <property type="protein sequence ID" value="CAE7175924.1"/>
    <property type="molecule type" value="Genomic_DNA"/>
</dbReference>
<reference evidence="1" key="1">
    <citation type="submission" date="2021-02" db="EMBL/GenBank/DDBJ databases">
        <authorList>
            <person name="Syme A R."/>
            <person name="Syme A R."/>
            <person name="Moolhuijzen P."/>
        </authorList>
    </citation>
    <scope>NUCLEOTIDE SEQUENCE</scope>
    <source>
        <strain evidence="1">W1-1</strain>
    </source>
</reference>
<dbReference type="AlphaFoldDB" id="A0A6S6W1N7"/>